<protein>
    <recommendedName>
        <fullName evidence="5">U6 snRNA phosphodiesterase</fullName>
        <ecNumber evidence="5">3.1.4.-</ecNumber>
    </recommendedName>
</protein>
<evidence type="ECO:0000313" key="7">
    <source>
        <dbReference type="EMBL" id="EXF80328.1"/>
    </source>
</evidence>
<sequence>MGLSFAQPYAELMAAGDSQSKQEKPFCSPDAWHQWVERRCSVLRAWAHLDRDLAIKLRPHGASHHRQTAAAGARFILFHLRAPNASVLDTHHTDLLSDLLLVGPWHPAMALVDYSSSDSASEAGSPPAKRRKEDTHGSVPAGPAPGAGAGGQKVTQHNHPASSTTKETNGGTLTLPPLPAEFHDLYASTVRNATADNPALHQGRKRTIPHIVGNWPSHVYVEWHPSADQHSLLTALLDEIAPLLGTRELTSLLTSDLNAPLPLHISLSRPLSLTTTQKDAFLSSLTSSLSSTTGEFSLSPRGLGFFKSPDSDRAFLVLRVACPAASSQSDTATGSNPQLRTLLNKCNGVAVRFDHPPLYQAHATELVDDAFHVSIGWAFGLPEEDECLRTYALLKTPQFRGIRKWQIDVSGVKAKIGNVVTHIPLSNTSKKRRNSTTEDSVYE</sequence>
<dbReference type="eggNOG" id="KOG3102">
    <property type="taxonomic scope" value="Eukaryota"/>
</dbReference>
<dbReference type="GO" id="GO:0016829">
    <property type="term" value="F:lyase activity"/>
    <property type="evidence" value="ECO:0007669"/>
    <property type="project" value="UniProtKB-KW"/>
</dbReference>
<comment type="subcellular location">
    <subcellularLocation>
        <location evidence="5">Nucleus</location>
    </subcellularLocation>
</comment>
<dbReference type="OrthoDB" id="49151at2759"/>
<dbReference type="Pfam" id="PF09749">
    <property type="entry name" value="HVSL"/>
    <property type="match status" value="1"/>
</dbReference>
<evidence type="ECO:0000256" key="3">
    <source>
        <dbReference type="ARBA" id="ARBA00023239"/>
    </source>
</evidence>
<dbReference type="GO" id="GO:0005634">
    <property type="term" value="C:nucleus"/>
    <property type="evidence" value="ECO:0007669"/>
    <property type="project" value="UniProtKB-SubCell"/>
</dbReference>
<evidence type="ECO:0000313" key="8">
    <source>
        <dbReference type="Proteomes" id="UP000020467"/>
    </source>
</evidence>
<dbReference type="Gene3D" id="3.90.1140.10">
    <property type="entry name" value="Cyclic phosphodiesterase"/>
    <property type="match status" value="1"/>
</dbReference>
<feature type="active site" description="Proton donor/acceptor" evidence="5">
    <location>
        <position position="372"/>
    </location>
</feature>
<dbReference type="PANTHER" id="PTHR13522:SF3">
    <property type="entry name" value="U6 SNRNA PHOSPHODIESTERASE 1"/>
    <property type="match status" value="1"/>
</dbReference>
<dbReference type="KEGG" id="cfj:CFIO01_11611"/>
<dbReference type="Proteomes" id="UP000020467">
    <property type="component" value="Unassembled WGS sequence"/>
</dbReference>
<dbReference type="STRING" id="1445577.A0A010S6P8"/>
<dbReference type="PANTHER" id="PTHR13522">
    <property type="entry name" value="U6 SNRNA PHOSPHODIESTERASE 1"/>
    <property type="match status" value="1"/>
</dbReference>
<keyword evidence="4 5" id="KW-0539">Nucleus</keyword>
<keyword evidence="2 5" id="KW-0378">Hydrolase</keyword>
<feature type="compositionally biased region" description="Low complexity" evidence="6">
    <location>
        <begin position="115"/>
        <end position="127"/>
    </location>
</feature>
<dbReference type="GO" id="GO:1990838">
    <property type="term" value="F:poly(U)-specific exoribonuclease activity, producing 3' uridine cyclic phosphate ends"/>
    <property type="evidence" value="ECO:0007669"/>
    <property type="project" value="UniProtKB-UniRule"/>
</dbReference>
<dbReference type="GO" id="GO:0034477">
    <property type="term" value="P:U6 snRNA 3'-end processing"/>
    <property type="evidence" value="ECO:0007669"/>
    <property type="project" value="UniProtKB-UniRule"/>
</dbReference>
<proteinExistence type="inferred from homology"/>
<dbReference type="AlphaFoldDB" id="A0A010S6P8"/>
<evidence type="ECO:0000256" key="5">
    <source>
        <dbReference type="HAMAP-Rule" id="MF_03040"/>
    </source>
</evidence>
<reference evidence="7 8" key="1">
    <citation type="submission" date="2014-02" db="EMBL/GenBank/DDBJ databases">
        <title>The genome sequence of Colletotrichum fioriniae PJ7.</title>
        <authorList>
            <person name="Baroncelli R."/>
            <person name="Thon M.R."/>
        </authorList>
    </citation>
    <scope>NUCLEOTIDE SEQUENCE [LARGE SCALE GENOMIC DNA]</scope>
    <source>
        <strain evidence="7 8">PJ7</strain>
    </source>
</reference>
<gene>
    <name evidence="5" type="primary">USB1</name>
    <name evidence="7" type="ORF">CFIO01_11611</name>
</gene>
<dbReference type="HOGENOM" id="CLU_050234_1_0_1"/>
<keyword evidence="3" id="KW-0456">Lyase</keyword>
<comment type="function">
    <text evidence="5">Phosphodiesterase responsible for the U6 snRNA 3' end processing. Acts as an exoribonuclease (RNase) responsible for trimming the poly(U) tract of the last nucleotides in the pre-U6 snRNA molecule, leading to the formation of mature U6 snRNA.</text>
</comment>
<comment type="similarity">
    <text evidence="5">Belongs to the 2H phosphoesterase superfamily. USB1 family.</text>
</comment>
<organism evidence="7 8">
    <name type="scientific">Colletotrichum fioriniae PJ7</name>
    <dbReference type="NCBI Taxonomy" id="1445577"/>
    <lineage>
        <taxon>Eukaryota</taxon>
        <taxon>Fungi</taxon>
        <taxon>Dikarya</taxon>
        <taxon>Ascomycota</taxon>
        <taxon>Pezizomycotina</taxon>
        <taxon>Sordariomycetes</taxon>
        <taxon>Hypocreomycetidae</taxon>
        <taxon>Glomerellales</taxon>
        <taxon>Glomerellaceae</taxon>
        <taxon>Colletotrichum</taxon>
        <taxon>Colletotrichum acutatum species complex</taxon>
    </lineage>
</organism>
<keyword evidence="1 5" id="KW-0540">Nuclease</keyword>
<dbReference type="EMBL" id="JARH01000453">
    <property type="protein sequence ID" value="EXF80328.1"/>
    <property type="molecule type" value="Genomic_DNA"/>
</dbReference>
<accession>A0A010S6P8</accession>
<feature type="compositionally biased region" description="Polar residues" evidence="6">
    <location>
        <begin position="153"/>
        <end position="172"/>
    </location>
</feature>
<comment type="caution">
    <text evidence="7">The sequence shown here is derived from an EMBL/GenBank/DDBJ whole genome shotgun (WGS) entry which is preliminary data.</text>
</comment>
<keyword evidence="8" id="KW-1185">Reference proteome</keyword>
<feature type="region of interest" description="Disordered" evidence="6">
    <location>
        <begin position="115"/>
        <end position="177"/>
    </location>
</feature>
<dbReference type="EC" id="3.1.4.-" evidence="5"/>
<dbReference type="HAMAP" id="MF_03040">
    <property type="entry name" value="USB1"/>
    <property type="match status" value="1"/>
</dbReference>
<feature type="active site" description="Proton donor/acceptor" evidence="5">
    <location>
        <position position="264"/>
    </location>
</feature>
<evidence type="ECO:0000256" key="4">
    <source>
        <dbReference type="ARBA" id="ARBA00023242"/>
    </source>
</evidence>
<evidence type="ECO:0000256" key="2">
    <source>
        <dbReference type="ARBA" id="ARBA00022801"/>
    </source>
</evidence>
<evidence type="ECO:0000256" key="1">
    <source>
        <dbReference type="ARBA" id="ARBA00022722"/>
    </source>
</evidence>
<name>A0A010S6P8_9PEZI</name>
<evidence type="ECO:0000256" key="6">
    <source>
        <dbReference type="SAM" id="MobiDB-lite"/>
    </source>
</evidence>
<dbReference type="InterPro" id="IPR027521">
    <property type="entry name" value="Usb1"/>
</dbReference>